<comment type="caution">
    <text evidence="1">The sequence shown here is derived from an EMBL/GenBank/DDBJ whole genome shotgun (WGS) entry which is preliminary data.</text>
</comment>
<organism evidence="1 2">
    <name type="scientific">Lactarius akahatsu</name>
    <dbReference type="NCBI Taxonomy" id="416441"/>
    <lineage>
        <taxon>Eukaryota</taxon>
        <taxon>Fungi</taxon>
        <taxon>Dikarya</taxon>
        <taxon>Basidiomycota</taxon>
        <taxon>Agaricomycotina</taxon>
        <taxon>Agaricomycetes</taxon>
        <taxon>Russulales</taxon>
        <taxon>Russulaceae</taxon>
        <taxon>Lactarius</taxon>
    </lineage>
</organism>
<sequence length="89" mass="10076">RLYLRRGELLPNPHVGTPWQRLWESQEDRAFITMMGFDVATFRLLLESPGRFRERWETTPIPRNDVSALGAPRLTGRSLDGAGALGLAL</sequence>
<protein>
    <submittedName>
        <fullName evidence="1">Uncharacterized protein</fullName>
    </submittedName>
</protein>
<evidence type="ECO:0000313" key="1">
    <source>
        <dbReference type="EMBL" id="KAH9000055.1"/>
    </source>
</evidence>
<evidence type="ECO:0000313" key="2">
    <source>
        <dbReference type="Proteomes" id="UP001201163"/>
    </source>
</evidence>
<dbReference type="Proteomes" id="UP001201163">
    <property type="component" value="Unassembled WGS sequence"/>
</dbReference>
<gene>
    <name evidence="1" type="ORF">EDB92DRAFT_1757627</name>
</gene>
<reference evidence="1" key="1">
    <citation type="submission" date="2022-01" db="EMBL/GenBank/DDBJ databases">
        <title>Comparative genomics reveals a dynamic genome evolution in the ectomycorrhizal milk-cap (Lactarius) mushrooms.</title>
        <authorList>
            <consortium name="DOE Joint Genome Institute"/>
            <person name="Lebreton A."/>
            <person name="Tang N."/>
            <person name="Kuo A."/>
            <person name="LaButti K."/>
            <person name="Drula E."/>
            <person name="Barry K."/>
            <person name="Clum A."/>
            <person name="Lipzen A."/>
            <person name="Mousain D."/>
            <person name="Ng V."/>
            <person name="Wang R."/>
            <person name="Wang X."/>
            <person name="Dai Y."/>
            <person name="Henrissat B."/>
            <person name="Grigoriev I.V."/>
            <person name="Guerin-Laguette A."/>
            <person name="Yu F."/>
            <person name="Martin F.M."/>
        </authorList>
    </citation>
    <scope>NUCLEOTIDE SEQUENCE</scope>
    <source>
        <strain evidence="1">QP</strain>
    </source>
</reference>
<dbReference type="AlphaFoldDB" id="A0AAD4LUH8"/>
<feature type="non-terminal residue" evidence="1">
    <location>
        <position position="1"/>
    </location>
</feature>
<name>A0AAD4LUH8_9AGAM</name>
<proteinExistence type="predicted"/>
<dbReference type="EMBL" id="JAKELL010000002">
    <property type="protein sequence ID" value="KAH9000055.1"/>
    <property type="molecule type" value="Genomic_DNA"/>
</dbReference>
<feature type="non-terminal residue" evidence="1">
    <location>
        <position position="89"/>
    </location>
</feature>
<accession>A0AAD4LUH8</accession>
<keyword evidence="2" id="KW-1185">Reference proteome</keyword>